<name>A0A183E157_9BILA</name>
<keyword evidence="1" id="KW-1133">Transmembrane helix</keyword>
<keyword evidence="1" id="KW-0812">Transmembrane</keyword>
<proteinExistence type="predicted"/>
<evidence type="ECO:0000259" key="2">
    <source>
        <dbReference type="Pfam" id="PF23188"/>
    </source>
</evidence>
<accession>A0A183E157</accession>
<reference evidence="3" key="1">
    <citation type="submission" date="2016-06" db="UniProtKB">
        <authorList>
            <consortium name="WormBaseParasite"/>
        </authorList>
    </citation>
    <scope>IDENTIFICATION</scope>
</reference>
<dbReference type="WBParaSite" id="GPUH_0001471701-mRNA-1">
    <property type="protein sequence ID" value="GPUH_0001471701-mRNA-1"/>
    <property type="gene ID" value="GPUH_0001471701"/>
</dbReference>
<dbReference type="AlphaFoldDB" id="A0A183E157"/>
<dbReference type="Pfam" id="PF23188">
    <property type="entry name" value="THU_Piezo1"/>
    <property type="match status" value="1"/>
</dbReference>
<evidence type="ECO:0000256" key="1">
    <source>
        <dbReference type="SAM" id="Phobius"/>
    </source>
</evidence>
<organism evidence="3">
    <name type="scientific">Gongylonema pulchrum</name>
    <dbReference type="NCBI Taxonomy" id="637853"/>
    <lineage>
        <taxon>Eukaryota</taxon>
        <taxon>Metazoa</taxon>
        <taxon>Ecdysozoa</taxon>
        <taxon>Nematoda</taxon>
        <taxon>Chromadorea</taxon>
        <taxon>Rhabditida</taxon>
        <taxon>Spirurina</taxon>
        <taxon>Spiruromorpha</taxon>
        <taxon>Spiruroidea</taxon>
        <taxon>Gongylonematidae</taxon>
        <taxon>Gongylonema</taxon>
    </lineage>
</organism>
<dbReference type="InterPro" id="IPR056768">
    <property type="entry name" value="THU_Piezo"/>
</dbReference>
<evidence type="ECO:0000313" key="3">
    <source>
        <dbReference type="WBParaSite" id="GPUH_0001471701-mRNA-1"/>
    </source>
</evidence>
<protein>
    <submittedName>
        <fullName evidence="3">DUF4220 domain-containing protein</fullName>
    </submittedName>
</protein>
<feature type="domain" description="Piezo transmembrane helical unit" evidence="2">
    <location>
        <begin position="1"/>
        <end position="104"/>
    </location>
</feature>
<keyword evidence="1" id="KW-0472">Membrane</keyword>
<feature type="transmembrane region" description="Helical" evidence="1">
    <location>
        <begin position="9"/>
        <end position="28"/>
    </location>
</feature>
<sequence>LSIPRPSKSFWLLTASYIQFIIVFRLLFRNELIPGMHDASNSWDNNPFSIRRQPTKKAISNRNETSVVQRLLAMDPSVDGSYWDVALLSMVFLHRYKLLRLGMWGDEFQARERRLSLYDDVLENHNNGEAHYGVFSSSS</sequence>